<reference evidence="3" key="1">
    <citation type="submission" date="2015-11" db="EMBL/GenBank/DDBJ databases">
        <title>De novo transcriptome assembly of four potential Pierce s Disease insect vectors from Arizona vineyards.</title>
        <authorList>
            <person name="Tassone E.E."/>
        </authorList>
    </citation>
    <scope>NUCLEOTIDE SEQUENCE</scope>
</reference>
<proteinExistence type="predicted"/>
<feature type="compositionally biased region" description="Low complexity" evidence="1">
    <location>
        <begin position="160"/>
        <end position="174"/>
    </location>
</feature>
<evidence type="ECO:0000256" key="1">
    <source>
        <dbReference type="SAM" id="MobiDB-lite"/>
    </source>
</evidence>
<evidence type="ECO:0000313" key="4">
    <source>
        <dbReference type="EMBL" id="JAT10051.1"/>
    </source>
</evidence>
<feature type="region of interest" description="Disordered" evidence="1">
    <location>
        <begin position="160"/>
        <end position="337"/>
    </location>
</feature>
<feature type="compositionally biased region" description="Basic residues" evidence="1">
    <location>
        <begin position="455"/>
        <end position="470"/>
    </location>
</feature>
<feature type="compositionally biased region" description="Basic and acidic residues" evidence="1">
    <location>
        <begin position="186"/>
        <end position="195"/>
    </location>
</feature>
<dbReference type="SUPFAM" id="SSF109715">
    <property type="entry name" value="DEK C-terminal domain"/>
    <property type="match status" value="1"/>
</dbReference>
<feature type="compositionally biased region" description="Basic and acidic residues" evidence="1">
    <location>
        <begin position="287"/>
        <end position="308"/>
    </location>
</feature>
<dbReference type="PROSITE" id="PS51998">
    <property type="entry name" value="DEK_C"/>
    <property type="match status" value="1"/>
</dbReference>
<feature type="compositionally biased region" description="Acidic residues" evidence="1">
    <location>
        <begin position="392"/>
        <end position="412"/>
    </location>
</feature>
<organism evidence="3">
    <name type="scientific">Graphocephala atropunctata</name>
    <dbReference type="NCBI Taxonomy" id="36148"/>
    <lineage>
        <taxon>Eukaryota</taxon>
        <taxon>Metazoa</taxon>
        <taxon>Ecdysozoa</taxon>
        <taxon>Arthropoda</taxon>
        <taxon>Hexapoda</taxon>
        <taxon>Insecta</taxon>
        <taxon>Pterygota</taxon>
        <taxon>Neoptera</taxon>
        <taxon>Paraneoptera</taxon>
        <taxon>Hemiptera</taxon>
        <taxon>Auchenorrhyncha</taxon>
        <taxon>Membracoidea</taxon>
        <taxon>Cicadellidae</taxon>
        <taxon>Cicadellinae</taxon>
        <taxon>Cicadellini</taxon>
        <taxon>Graphocephala</taxon>
    </lineage>
</organism>
<dbReference type="Gene3D" id="1.10.10.60">
    <property type="entry name" value="Homeodomain-like"/>
    <property type="match status" value="1"/>
</dbReference>
<feature type="domain" description="DEK-C" evidence="2">
    <location>
        <begin position="3"/>
        <end position="58"/>
    </location>
</feature>
<sequence>MADISKVELKKEIAAILKDADLTTMSAKKVREEIEEKLDCDLTSRKKEVDDLVMQCLKEKKGGGAKKSKKNGKKDSDDDGEGGGDDEEEEEEEEEEEYSYDDKRGSLYTSESEEEGRYSFSMDEETYHPSAVNKKYNEDTMISAYEGRGPLILGSASFVPPSVQSSASQLPSSSGELKLKPILKRPTAERADVKNNETFNTDQSLKVDDQIPKLRASPEKRFEPNFSATMPKPILKLRESSQEPHSPVVQRRGAPIAGVESELNIESSRTNLEEGSDYETGTKKKQVRIEEPDDVTDRGMPVKERIDALEETQATNKSQVSTYEPTRERTGSLGDEADATMVVVSHYSDIVAEYGKGRRPPRKLYLNYEALKAAAEEEEENTPPPEIVVNEPELELEPEPEPEPEPDPEPEPETPTPTIEVEPPPKVTIREISPETHVEEHLNTRLKPISDTPKKKSSSKKRSPSPRKPKPSSVPISVIEESLPEKTEYIRTPSPELPPRLYTQTEKKVHSYFDFLMDISLFILACWLYVFKDERLSIPVLCLMIYRQANEAFQRKMEALRNKIPRRILFWRRQ</sequence>
<feature type="compositionally biased region" description="Basic residues" evidence="1">
    <location>
        <begin position="63"/>
        <end position="72"/>
    </location>
</feature>
<feature type="region of interest" description="Disordered" evidence="1">
    <location>
        <begin position="374"/>
        <end position="478"/>
    </location>
</feature>
<dbReference type="Pfam" id="PF08766">
    <property type="entry name" value="DEK_C"/>
    <property type="match status" value="1"/>
</dbReference>
<feature type="region of interest" description="Disordered" evidence="1">
    <location>
        <begin position="60"/>
        <end position="136"/>
    </location>
</feature>
<dbReference type="InterPro" id="IPR014876">
    <property type="entry name" value="DEK_C"/>
</dbReference>
<feature type="compositionally biased region" description="Basic and acidic residues" evidence="1">
    <location>
        <begin position="205"/>
        <end position="223"/>
    </location>
</feature>
<evidence type="ECO:0000259" key="2">
    <source>
        <dbReference type="PROSITE" id="PS51998"/>
    </source>
</evidence>
<evidence type="ECO:0000313" key="3">
    <source>
        <dbReference type="EMBL" id="JAT09131.1"/>
    </source>
</evidence>
<feature type="compositionally biased region" description="Basic and acidic residues" evidence="1">
    <location>
        <begin position="428"/>
        <end position="443"/>
    </location>
</feature>
<dbReference type="EMBL" id="GEBQ01030846">
    <property type="protein sequence ID" value="JAT09131.1"/>
    <property type="molecule type" value="Transcribed_RNA"/>
</dbReference>
<accession>A0A1B6KCG7</accession>
<feature type="compositionally biased region" description="Polar residues" evidence="1">
    <location>
        <begin position="312"/>
        <end position="324"/>
    </location>
</feature>
<gene>
    <name evidence="3" type="ORF">g.31096</name>
    <name evidence="4" type="ORF">g.31099</name>
</gene>
<dbReference type="AlphaFoldDB" id="A0A1B6KCG7"/>
<protein>
    <recommendedName>
        <fullName evidence="2">DEK-C domain-containing protein</fullName>
    </recommendedName>
</protein>
<dbReference type="EMBL" id="GEBQ01029926">
    <property type="protein sequence ID" value="JAT10051.1"/>
    <property type="molecule type" value="Transcribed_RNA"/>
</dbReference>
<name>A0A1B6KCG7_9HEMI</name>
<feature type="compositionally biased region" description="Acidic residues" evidence="1">
    <location>
        <begin position="77"/>
        <end position="99"/>
    </location>
</feature>